<dbReference type="UniPathway" id="UPA00834">
    <property type="reaction ID" value="UER00712"/>
</dbReference>
<keyword evidence="6 9" id="KW-0350">Heme biosynthesis</keyword>
<dbReference type="AlphaFoldDB" id="A0A1L6MZ31"/>
<gene>
    <name evidence="9" type="primary">ctaB</name>
    <name evidence="10" type="ORF">BCY86_02485</name>
</gene>
<dbReference type="GO" id="GO:0048034">
    <property type="term" value="P:heme O biosynthetic process"/>
    <property type="evidence" value="ECO:0007669"/>
    <property type="project" value="UniProtKB-UniRule"/>
</dbReference>
<dbReference type="KEGG" id="pabo:BCY86_02485"/>
<dbReference type="STRING" id="1882918.BCY86_02485"/>
<evidence type="ECO:0000313" key="10">
    <source>
        <dbReference type="EMBL" id="APS00851.1"/>
    </source>
</evidence>
<accession>A0A1L6MZ31</accession>
<keyword evidence="11" id="KW-1185">Reference proteome</keyword>
<feature type="transmembrane region" description="Helical" evidence="9">
    <location>
        <begin position="213"/>
        <end position="230"/>
    </location>
</feature>
<evidence type="ECO:0000313" key="11">
    <source>
        <dbReference type="Proteomes" id="UP000185544"/>
    </source>
</evidence>
<evidence type="ECO:0000256" key="2">
    <source>
        <dbReference type="ARBA" id="ARBA00022475"/>
    </source>
</evidence>
<evidence type="ECO:0000256" key="8">
    <source>
        <dbReference type="ARBA" id="ARBA00047690"/>
    </source>
</evidence>
<feature type="transmembrane region" description="Helical" evidence="9">
    <location>
        <begin position="46"/>
        <end position="66"/>
    </location>
</feature>
<dbReference type="GO" id="GO:0008495">
    <property type="term" value="F:protoheme IX farnesyltransferase activity"/>
    <property type="evidence" value="ECO:0007669"/>
    <property type="project" value="UniProtKB-UniRule"/>
</dbReference>
<keyword evidence="7 9" id="KW-0472">Membrane</keyword>
<feature type="transmembrane region" description="Helical" evidence="9">
    <location>
        <begin position="87"/>
        <end position="107"/>
    </location>
</feature>
<dbReference type="EMBL" id="CP016908">
    <property type="protein sequence ID" value="APS00851.1"/>
    <property type="molecule type" value="Genomic_DNA"/>
</dbReference>
<keyword evidence="2 9" id="KW-1003">Cell membrane</keyword>
<dbReference type="PANTHER" id="PTHR43448:SF2">
    <property type="entry name" value="PROTOHEME IX FARNESYLTRANSFERASE, MITOCHONDRIAL"/>
    <property type="match status" value="1"/>
</dbReference>
<evidence type="ECO:0000256" key="6">
    <source>
        <dbReference type="ARBA" id="ARBA00023133"/>
    </source>
</evidence>
<sequence length="294" mass="31907">MIPSSISSLASNLIALTKPRITLVVLATTGAGLFLAPGALPSHQLLLAIVGTVLVVAAANVLNMWWERDVDALMKRTQNRPLPAGRIPPALALGFGLLLGLIAVPLLFHVNRLTGFLGLFALISYVAIYTPLKRRTLYALQIGAIPGAIPPLLGWTSVTGTIEGGGLALFGLLFFWQLPHFMAISLFRKQDYARAGLRVYGAVCSQQETHRAILFYSLLLVGISVAPFYLHLARGFYLISAILLGVALLGFEVRGFRSIRSEEAERWARSLFGFSIIYLILLLCALLLDHACVS</sequence>
<comment type="miscellaneous">
    <text evidence="9">Carbon 2 of the heme B porphyrin ring is defined according to the Fischer nomenclature.</text>
</comment>
<evidence type="ECO:0000256" key="1">
    <source>
        <dbReference type="ARBA" id="ARBA00004141"/>
    </source>
</evidence>
<dbReference type="CDD" id="cd13957">
    <property type="entry name" value="PT_UbiA_Cox10"/>
    <property type="match status" value="1"/>
</dbReference>
<dbReference type="Pfam" id="PF01040">
    <property type="entry name" value="UbiA"/>
    <property type="match status" value="1"/>
</dbReference>
<keyword evidence="4 9" id="KW-0812">Transmembrane</keyword>
<evidence type="ECO:0000256" key="7">
    <source>
        <dbReference type="ARBA" id="ARBA00023136"/>
    </source>
</evidence>
<comment type="catalytic activity">
    <reaction evidence="8 9">
        <text>heme b + (2E,6E)-farnesyl diphosphate + H2O = Fe(II)-heme o + diphosphate</text>
        <dbReference type="Rhea" id="RHEA:28070"/>
        <dbReference type="ChEBI" id="CHEBI:15377"/>
        <dbReference type="ChEBI" id="CHEBI:33019"/>
        <dbReference type="ChEBI" id="CHEBI:60344"/>
        <dbReference type="ChEBI" id="CHEBI:60530"/>
        <dbReference type="ChEBI" id="CHEBI:175763"/>
        <dbReference type="EC" id="2.5.1.141"/>
    </reaction>
</comment>
<dbReference type="NCBIfam" id="TIGR01473">
    <property type="entry name" value="cyoE_ctaB"/>
    <property type="match status" value="1"/>
</dbReference>
<feature type="transmembrane region" description="Helical" evidence="9">
    <location>
        <begin position="137"/>
        <end position="155"/>
    </location>
</feature>
<dbReference type="EC" id="2.5.1.141" evidence="9"/>
<dbReference type="Proteomes" id="UP000185544">
    <property type="component" value="Chromosome"/>
</dbReference>
<dbReference type="RefSeq" id="WP_075277530.1">
    <property type="nucleotide sequence ID" value="NZ_CP016908.1"/>
</dbReference>
<keyword evidence="3 9" id="KW-0808">Transferase</keyword>
<feature type="transmembrane region" description="Helical" evidence="9">
    <location>
        <begin position="236"/>
        <end position="255"/>
    </location>
</feature>
<dbReference type="PANTHER" id="PTHR43448">
    <property type="entry name" value="PROTOHEME IX FARNESYLTRANSFERASE, MITOCHONDRIAL"/>
    <property type="match status" value="1"/>
</dbReference>
<feature type="transmembrane region" description="Helical" evidence="9">
    <location>
        <begin position="113"/>
        <end position="130"/>
    </location>
</feature>
<reference evidence="10 11" key="1">
    <citation type="submission" date="2016-08" db="EMBL/GenBank/DDBJ databases">
        <title>Identification and validation of antigenic proteins from Pajaroellobacter abortibovis using de-novo genome sequence assembly and reverse vaccinology.</title>
        <authorList>
            <person name="Welly B.T."/>
            <person name="Miller M.R."/>
            <person name="Stott J.L."/>
            <person name="Blanchard M.T."/>
            <person name="Islas-Trejo A.D."/>
            <person name="O'Rourke S.M."/>
            <person name="Young A.E."/>
            <person name="Medrano J.F."/>
            <person name="Van Eenennaam A.L."/>
        </authorList>
    </citation>
    <scope>NUCLEOTIDE SEQUENCE [LARGE SCALE GENOMIC DNA]</scope>
    <source>
        <strain evidence="10 11">BTF92-0548A/99-0131</strain>
    </source>
</reference>
<comment type="similarity">
    <text evidence="9">Belongs to the UbiA prenyltransferase family. Protoheme IX farnesyltransferase subfamily.</text>
</comment>
<evidence type="ECO:0000256" key="3">
    <source>
        <dbReference type="ARBA" id="ARBA00022679"/>
    </source>
</evidence>
<comment type="subcellular location">
    <subcellularLocation>
        <location evidence="9">Cell membrane</location>
        <topology evidence="9">Multi-pass membrane protein</topology>
    </subcellularLocation>
    <subcellularLocation>
        <location evidence="1">Membrane</location>
        <topology evidence="1">Multi-pass membrane protein</topology>
    </subcellularLocation>
</comment>
<comment type="function">
    <text evidence="9">Converts heme B (protoheme IX) to heme O by substitution of the vinyl group on carbon 2 of heme B porphyrin ring with a hydroxyethyl farnesyl side group.</text>
</comment>
<dbReference type="Gene3D" id="1.10.357.140">
    <property type="entry name" value="UbiA prenyltransferase"/>
    <property type="match status" value="1"/>
</dbReference>
<name>A0A1L6MZ31_9BACT</name>
<proteinExistence type="inferred from homology"/>
<evidence type="ECO:0000256" key="9">
    <source>
        <dbReference type="HAMAP-Rule" id="MF_00154"/>
    </source>
</evidence>
<dbReference type="InterPro" id="IPR044878">
    <property type="entry name" value="UbiA_sf"/>
</dbReference>
<keyword evidence="5 9" id="KW-1133">Transmembrane helix</keyword>
<evidence type="ECO:0000256" key="5">
    <source>
        <dbReference type="ARBA" id="ARBA00022989"/>
    </source>
</evidence>
<evidence type="ECO:0000256" key="4">
    <source>
        <dbReference type="ARBA" id="ARBA00022692"/>
    </source>
</evidence>
<organism evidence="10 11">
    <name type="scientific">Pajaroellobacter abortibovis</name>
    <dbReference type="NCBI Taxonomy" id="1882918"/>
    <lineage>
        <taxon>Bacteria</taxon>
        <taxon>Pseudomonadati</taxon>
        <taxon>Myxococcota</taxon>
        <taxon>Polyangia</taxon>
        <taxon>Polyangiales</taxon>
        <taxon>Polyangiaceae</taxon>
    </lineage>
</organism>
<comment type="pathway">
    <text evidence="9">Porphyrin-containing compound metabolism; heme O biosynthesis; heme O from protoheme: step 1/1.</text>
</comment>
<dbReference type="HAMAP" id="MF_00154">
    <property type="entry name" value="CyoE_CtaB"/>
    <property type="match status" value="1"/>
</dbReference>
<protein>
    <recommendedName>
        <fullName evidence="9">Protoheme IX farnesyltransferase</fullName>
        <ecNumber evidence="9">2.5.1.141</ecNumber>
    </recommendedName>
    <alternativeName>
        <fullName evidence="9">Heme B farnesyltransferase</fullName>
    </alternativeName>
    <alternativeName>
        <fullName evidence="9">Heme O synthase</fullName>
    </alternativeName>
</protein>
<feature type="transmembrane region" description="Helical" evidence="9">
    <location>
        <begin position="167"/>
        <end position="187"/>
    </location>
</feature>
<dbReference type="GO" id="GO:0005886">
    <property type="term" value="C:plasma membrane"/>
    <property type="evidence" value="ECO:0007669"/>
    <property type="project" value="UniProtKB-SubCell"/>
</dbReference>
<dbReference type="InterPro" id="IPR006369">
    <property type="entry name" value="Protohaem_IX_farnesylTrfase"/>
</dbReference>
<dbReference type="InterPro" id="IPR000537">
    <property type="entry name" value="UbiA_prenyltransferase"/>
</dbReference>
<feature type="transmembrane region" description="Helical" evidence="9">
    <location>
        <begin position="267"/>
        <end position="288"/>
    </location>
</feature>
<feature type="transmembrane region" description="Helical" evidence="9">
    <location>
        <begin position="21"/>
        <end position="40"/>
    </location>
</feature>